<proteinExistence type="predicted"/>
<dbReference type="Pfam" id="PF20155">
    <property type="entry name" value="TMP_3"/>
    <property type="match status" value="1"/>
</dbReference>
<dbReference type="NCBIfam" id="TIGR02675">
    <property type="entry name" value="tape_meas_nterm"/>
    <property type="match status" value="1"/>
</dbReference>
<feature type="transmembrane region" description="Helical" evidence="3">
    <location>
        <begin position="530"/>
        <end position="554"/>
    </location>
</feature>
<comment type="caution">
    <text evidence="5">The sequence shown here is derived from an EMBL/GenBank/DDBJ whole genome shotgun (WGS) entry which is preliminary data.</text>
</comment>
<accession>A0A7Y9FQD4</accession>
<sequence>MADATDVKQLLLQVDASVELLRRNLNEGQSRVDRFAGDTQRRLDSVDRRFGEVGRPLGNMNTSIVATRRQIATIGTAVAQTEASVRRSADGMKAALLGSAAGIAAAFSADRLKDYADGYTRFTNQLKVAGLEGANLGKTQNALYEISQRYGVELESTGSLFGRLSQGAKELGASQSDLLKFVNGVGAGLKVQGGSAESSSGALLQLTQALGGTYVRAEEFNSINEGARPILQAVANGIDKYKGSVSALRNDVIAGTLTSKDFFQGFLKGSAQLEAQAAKSNFTIGASFTVLNNALGKYIGETDASLSATARVAGGIAALANNLDTVIPALTTIAVAYGSVKAAGLAVGGVSAVLATVMNADRALAQQVVLGNASYVSRTQLAARSAELAAAGAATEVASIESTIAARQAEQVMLREQIAAERALVVERRAAAQAAAVSLTQGGLNGRNAALAAQAAANNDATFATQRLAAARQRLAVVDGELAVAEGTLAGAQLRSAEAANVATAASARATLAARAGDAASRLFAGGLTLIGGSVAGGAAVLAIGALVGALLLFRSAAAAADERNRATAESMAHAAEAGRRLNQDLRDLASSSTAAASGVNQAGASAGSATGKMLAFAGAVGEAAGKLRQLAEARRHEQVLSLTTQSVDAEHNANEAQARINARRPSMVSVSGGSAMAISGGGLSDADRRANAQDARLVAYYRSLQGNAYRGAQRAASIPLESRIRESDRNGGRDIDGELARVTRDLVVARKRGIRAQVDNLEAQKFELTQYKKYRKEGLSAESAQQAASQDASSLRGAAAGAQGDRDAKAGTAAQKKADRAAAAADRKQRTEVRDAAADERAYSSAERQANNDIAAARADLTNSAIERAKIEKDRIEAERQNRNNEIAQQAKQGGLGEGKVAETRKLELQRLNDQRAALETDVVDARERQRIADEALTVASASRANEVELLQKQGDLVTTAAQRRDLEQRILDVQYAEERAKLEGVIASRDSTEAEKKIAQQRLAMLGQLQGADQQSLDRKNAGPLDQYRERLRNATGDMKEALQGVAVDGFETIESGLSGLISGTESVSSAFKKMASQIIADLARIAIEKAIVSAIGGSFFGLKTGGKIEGRATGGKISGPGTGTSDSIFALIDGKDPLMVSNGESIVTAAATSKYWPVIDAMNKGTFRMPGLATGGAIGRPRLSAAKAPSMRDVAGAGAGGRRDRLVVEGSIAVNAGPEFDARMQDVSFRTVAASAEPIMSGAQARTIEKLRRAELPGGLG</sequence>
<dbReference type="AlphaFoldDB" id="A0A7Y9FQD4"/>
<keyword evidence="3" id="KW-0472">Membrane</keyword>
<evidence type="ECO:0000256" key="3">
    <source>
        <dbReference type="SAM" id="Phobius"/>
    </source>
</evidence>
<evidence type="ECO:0000256" key="2">
    <source>
        <dbReference type="SAM" id="MobiDB-lite"/>
    </source>
</evidence>
<keyword evidence="6" id="KW-1185">Reference proteome</keyword>
<protein>
    <submittedName>
        <fullName evidence="5">Tape measure domain-containing protein</fullName>
    </submittedName>
</protein>
<dbReference type="Proteomes" id="UP000517753">
    <property type="component" value="Unassembled WGS sequence"/>
</dbReference>
<dbReference type="RefSeq" id="WP_179509821.1">
    <property type="nucleotide sequence ID" value="NZ_JACCBY010000005.1"/>
</dbReference>
<evidence type="ECO:0000256" key="1">
    <source>
        <dbReference type="SAM" id="Coils"/>
    </source>
</evidence>
<feature type="coiled-coil region" evidence="1">
    <location>
        <begin position="860"/>
        <end position="930"/>
    </location>
</feature>
<name>A0A7Y9FQD4_9SPHN</name>
<reference evidence="5 6" key="1">
    <citation type="submission" date="2020-08" db="EMBL/GenBank/DDBJ databases">
        <title>The Agave Microbiome: Exploring the role of microbial communities in plant adaptations to desert environments.</title>
        <authorList>
            <person name="Partida-Martinez L.P."/>
        </authorList>
    </citation>
    <scope>NUCLEOTIDE SEQUENCE [LARGE SCALE GENOMIC DNA]</scope>
    <source>
        <strain evidence="5 6">AS2.3</strain>
    </source>
</reference>
<feature type="domain" description="Tape measure protein N-terminal" evidence="4">
    <location>
        <begin position="114"/>
        <end position="303"/>
    </location>
</feature>
<feature type="compositionally biased region" description="Low complexity" evidence="2">
    <location>
        <begin position="783"/>
        <end position="804"/>
    </location>
</feature>
<keyword evidence="3" id="KW-1133">Transmembrane helix</keyword>
<feature type="region of interest" description="Disordered" evidence="2">
    <location>
        <begin position="783"/>
        <end position="850"/>
    </location>
</feature>
<dbReference type="InterPro" id="IPR013491">
    <property type="entry name" value="Tape_meas_N"/>
</dbReference>
<keyword evidence="3" id="KW-0812">Transmembrane</keyword>
<evidence type="ECO:0000259" key="4">
    <source>
        <dbReference type="Pfam" id="PF20155"/>
    </source>
</evidence>
<evidence type="ECO:0000313" key="6">
    <source>
        <dbReference type="Proteomes" id="UP000517753"/>
    </source>
</evidence>
<organism evidence="5 6">
    <name type="scientific">Sphingomonas melonis</name>
    <dbReference type="NCBI Taxonomy" id="152682"/>
    <lineage>
        <taxon>Bacteria</taxon>
        <taxon>Pseudomonadati</taxon>
        <taxon>Pseudomonadota</taxon>
        <taxon>Alphaproteobacteria</taxon>
        <taxon>Sphingomonadales</taxon>
        <taxon>Sphingomonadaceae</taxon>
        <taxon>Sphingomonas</taxon>
    </lineage>
</organism>
<gene>
    <name evidence="5" type="ORF">HD841_003201</name>
</gene>
<evidence type="ECO:0000313" key="5">
    <source>
        <dbReference type="EMBL" id="NYD91393.1"/>
    </source>
</evidence>
<dbReference type="EMBL" id="JACCBY010000005">
    <property type="protein sequence ID" value="NYD91393.1"/>
    <property type="molecule type" value="Genomic_DNA"/>
</dbReference>
<feature type="compositionally biased region" description="Basic and acidic residues" evidence="2">
    <location>
        <begin position="817"/>
        <end position="843"/>
    </location>
</feature>
<keyword evidence="1" id="KW-0175">Coiled coil</keyword>